<sequence length="132" mass="14526">MLVMFKEFKDFITRGNVVDMAVGVIIGGAFTAIVTSLNNNLINPLIGIFVGKLDLSSLTFKVGDATFKYGAFINSLINFVIVAFVVFLLIKLINKLTKNKQDSSAGPDQQVVLLSEIRDLLKKDNQDDTKIN</sequence>
<evidence type="ECO:0000256" key="9">
    <source>
        <dbReference type="ARBA" id="ARBA00023303"/>
    </source>
</evidence>
<dbReference type="PRINTS" id="PR01264">
    <property type="entry name" value="MECHCHANNEL"/>
</dbReference>
<feature type="transmembrane region" description="Helical" evidence="10">
    <location>
        <begin position="69"/>
        <end position="90"/>
    </location>
</feature>
<evidence type="ECO:0000256" key="10">
    <source>
        <dbReference type="HAMAP-Rule" id="MF_00115"/>
    </source>
</evidence>
<comment type="similarity">
    <text evidence="2 10">Belongs to the MscL family.</text>
</comment>
<keyword evidence="7 10" id="KW-0406">Ion transport</keyword>
<dbReference type="AlphaFoldDB" id="A0A1S6QJX6"/>
<evidence type="ECO:0000256" key="2">
    <source>
        <dbReference type="ARBA" id="ARBA00007254"/>
    </source>
</evidence>
<keyword evidence="12" id="KW-1185">Reference proteome</keyword>
<dbReference type="InterPro" id="IPR036019">
    <property type="entry name" value="MscL_channel"/>
</dbReference>
<accession>A0A1S6QJX6</accession>
<keyword evidence="9 10" id="KW-0407">Ion channel</keyword>
<proteinExistence type="inferred from homology"/>
<dbReference type="Gene3D" id="1.10.1200.120">
    <property type="entry name" value="Large-conductance mechanosensitive channel, MscL, domain 1"/>
    <property type="match status" value="1"/>
</dbReference>
<feature type="transmembrane region" description="Helical" evidence="10">
    <location>
        <begin position="21"/>
        <end position="49"/>
    </location>
</feature>
<evidence type="ECO:0000256" key="8">
    <source>
        <dbReference type="ARBA" id="ARBA00023136"/>
    </source>
</evidence>
<dbReference type="NCBIfam" id="NF001842">
    <property type="entry name" value="PRK00567.1-3"/>
    <property type="match status" value="1"/>
</dbReference>
<dbReference type="InterPro" id="IPR001185">
    <property type="entry name" value="MS_channel"/>
</dbReference>
<keyword evidence="3 10" id="KW-0813">Transport</keyword>
<evidence type="ECO:0000256" key="7">
    <source>
        <dbReference type="ARBA" id="ARBA00023065"/>
    </source>
</evidence>
<dbReference type="PANTHER" id="PTHR30266:SF2">
    <property type="entry name" value="LARGE-CONDUCTANCE MECHANOSENSITIVE CHANNEL"/>
    <property type="match status" value="1"/>
</dbReference>
<dbReference type="PROSITE" id="PS01327">
    <property type="entry name" value="MSCL"/>
    <property type="match status" value="1"/>
</dbReference>
<organism evidence="11 12">
    <name type="scientific">Lentilactobacillus curieae</name>
    <dbReference type="NCBI Taxonomy" id="1138822"/>
    <lineage>
        <taxon>Bacteria</taxon>
        <taxon>Bacillati</taxon>
        <taxon>Bacillota</taxon>
        <taxon>Bacilli</taxon>
        <taxon>Lactobacillales</taxon>
        <taxon>Lactobacillaceae</taxon>
        <taxon>Lentilactobacillus</taxon>
    </lineage>
</organism>
<keyword evidence="6 10" id="KW-1133">Transmembrane helix</keyword>
<keyword evidence="5 10" id="KW-0812">Transmembrane</keyword>
<keyword evidence="4 10" id="KW-1003">Cell membrane</keyword>
<protein>
    <recommendedName>
        <fullName evidence="10">Large-conductance mechanosensitive channel</fullName>
    </recommendedName>
</protein>
<dbReference type="HAMAP" id="MF_00115">
    <property type="entry name" value="MscL"/>
    <property type="match status" value="1"/>
</dbReference>
<evidence type="ECO:0000256" key="1">
    <source>
        <dbReference type="ARBA" id="ARBA00004651"/>
    </source>
</evidence>
<keyword evidence="8 10" id="KW-0472">Membrane</keyword>
<dbReference type="GO" id="GO:0005886">
    <property type="term" value="C:plasma membrane"/>
    <property type="evidence" value="ECO:0007669"/>
    <property type="project" value="UniProtKB-SubCell"/>
</dbReference>
<dbReference type="NCBIfam" id="TIGR00220">
    <property type="entry name" value="mscL"/>
    <property type="match status" value="1"/>
</dbReference>
<evidence type="ECO:0000313" key="12">
    <source>
        <dbReference type="Proteomes" id="UP000030361"/>
    </source>
</evidence>
<evidence type="ECO:0000256" key="6">
    <source>
        <dbReference type="ARBA" id="ARBA00022989"/>
    </source>
</evidence>
<dbReference type="PANTHER" id="PTHR30266">
    <property type="entry name" value="MECHANOSENSITIVE CHANNEL MSCL"/>
    <property type="match status" value="1"/>
</dbReference>
<comment type="function">
    <text evidence="10">Channel that opens in response to stretch forces in the membrane lipid bilayer. May participate in the regulation of osmotic pressure changes within the cell.</text>
</comment>
<dbReference type="SUPFAM" id="SSF81330">
    <property type="entry name" value="Gated mechanosensitive channel"/>
    <property type="match status" value="1"/>
</dbReference>
<evidence type="ECO:0000256" key="3">
    <source>
        <dbReference type="ARBA" id="ARBA00022448"/>
    </source>
</evidence>
<name>A0A1S6QJX6_9LACO</name>
<dbReference type="Pfam" id="PF01741">
    <property type="entry name" value="MscL"/>
    <property type="match status" value="1"/>
</dbReference>
<evidence type="ECO:0000256" key="4">
    <source>
        <dbReference type="ARBA" id="ARBA00022475"/>
    </source>
</evidence>
<dbReference type="eggNOG" id="COG1970">
    <property type="taxonomic scope" value="Bacteria"/>
</dbReference>
<comment type="subcellular location">
    <subcellularLocation>
        <location evidence="1 10">Cell membrane</location>
        <topology evidence="1 10">Multi-pass membrane protein</topology>
    </subcellularLocation>
</comment>
<evidence type="ECO:0000313" key="11">
    <source>
        <dbReference type="EMBL" id="AQW21904.1"/>
    </source>
</evidence>
<dbReference type="EMBL" id="CP018906">
    <property type="protein sequence ID" value="AQW21904.1"/>
    <property type="molecule type" value="Genomic_DNA"/>
</dbReference>
<dbReference type="GO" id="GO:0008381">
    <property type="term" value="F:mechanosensitive monoatomic ion channel activity"/>
    <property type="evidence" value="ECO:0007669"/>
    <property type="project" value="UniProtKB-UniRule"/>
</dbReference>
<reference evidence="11 12" key="1">
    <citation type="journal article" date="2015" name="Genome Announc.">
        <title>Genome Sequence of Lactobacillus curieae CCTCC M 2011381T, a Novel Producer of Gamma-aminobutyric Acid.</title>
        <authorList>
            <person name="Wang Y."/>
            <person name="Wang Y."/>
            <person name="Lang C."/>
            <person name="Wei D."/>
            <person name="Xu P."/>
            <person name="Xie J."/>
        </authorList>
    </citation>
    <scope>NUCLEOTIDE SEQUENCE [LARGE SCALE GENOMIC DNA]</scope>
    <source>
        <strain evidence="11 12">CCTCC M 2011381</strain>
    </source>
</reference>
<evidence type="ECO:0000256" key="5">
    <source>
        <dbReference type="ARBA" id="ARBA00022692"/>
    </source>
</evidence>
<dbReference type="InterPro" id="IPR037673">
    <property type="entry name" value="MSC/AndL"/>
</dbReference>
<dbReference type="InterPro" id="IPR019823">
    <property type="entry name" value="Mechanosensitive_channel_CS"/>
</dbReference>
<dbReference type="KEGG" id="lcu:PL11_008245"/>
<gene>
    <name evidence="10" type="primary">mscL</name>
    <name evidence="11" type="ORF">PL11_008245</name>
</gene>
<dbReference type="Proteomes" id="UP000030361">
    <property type="component" value="Chromosome"/>
</dbReference>
<comment type="subunit">
    <text evidence="10">Homopentamer.</text>
</comment>